<keyword evidence="4" id="KW-0002">3D-structure</keyword>
<dbReference type="InParanoid" id="A0A2K3DTE5"/>
<dbReference type="KEGG" id="cre:CHLRE_04g217904v5"/>
<protein>
    <submittedName>
        <fullName evidence="2">Uncharacterized protein</fullName>
    </submittedName>
</protein>
<feature type="compositionally biased region" description="Low complexity" evidence="1">
    <location>
        <begin position="121"/>
        <end position="135"/>
    </location>
</feature>
<dbReference type="ExpressionAtlas" id="A0A2K3DTE5">
    <property type="expression patterns" value="baseline"/>
</dbReference>
<dbReference type="GeneID" id="5726829"/>
<proteinExistence type="evidence at protein level"/>
<dbReference type="Proteomes" id="UP000006906">
    <property type="component" value="Chromosome 4"/>
</dbReference>
<keyword evidence="3" id="KW-1185">Reference proteome</keyword>
<dbReference type="STRING" id="3055.A0A2K3DTE5"/>
<feature type="region of interest" description="Disordered" evidence="1">
    <location>
        <begin position="73"/>
        <end position="94"/>
    </location>
</feature>
<dbReference type="EMDB" id="EMD-13480"/>
<sequence length="653" mass="65718">MAFLVAARRQLKGGLSLAEVALPVSVLGTCTRSNAVFTEALAGCSGASLHCSAEQPLSRATSYSDAGAGAAGVPACGSASPRQPSPEPCSSSGSHATFNSLGRYRSQHVGISRGASALSALAEASASPSPASNLPRGQHQHQQHHHQQLRTYHAWYYGSKLRNRAISQAESLEELGEMLVREGHRLDHVNLTALLAQLKRVARAAEEEAVAEATGGSSSSSSNSSSSGSSAVTAAAAAAAARAVRVRVAELAAVAARLVRRRAKWYDPRHAALAVAHTAALRHTDGRLLHDMTGRALARLDEAYSRDVLLLLRGLCAHQHMQQLAAASSPPAVAAAVAPAVPAVAGAGKPYGGAPAVLLGGVKVFLTAKVPTGRMPPENLAGLLRHWRALAPPGRRLGPAVCGVVAADLQTRTAIYAPEPLAGVLATLSAERHALPPPLLDAAAEQFAAHALTHGSGAAAARFLAAVGAQLRLQQQAAAAGEAAVAAAVAAVAEGPAPGGAQWLEQHPRLLLACLELMTRDLSTASLDRAARWLHVLARMQAPLAAAGTASAAAAAADAAAPAPDAAVAGGGAALAAASAAFVRAHSEAVERELPRLRLPAAAAGAAAGTAAGAAAGTAAGAAAGGAAAAAEAGLQRLRASYEALRLPLPRGL</sequence>
<dbReference type="SMR" id="A0A2K3DTE5"/>
<accession>A0A2K3DTE5</accession>
<gene>
    <name evidence="2" type="ORF">CHLRE_04g217904v5</name>
</gene>
<reference evidence="4" key="2">
    <citation type="journal article" date="2021" name="Nat. Commun.">
        <title>How to build a ribosome from RNA fragments in Chlamydomonas mitochondria.</title>
        <authorList>
            <person name="Waltz F."/>
            <person name="Salinas-Giege T."/>
            <person name="Englmeier R."/>
            <person name="Meichel H."/>
            <person name="Soufari H."/>
            <person name="Kuhn L."/>
            <person name="Pfeffer S."/>
            <person name="Forster F."/>
            <person name="Engel B.D."/>
            <person name="Giege P."/>
            <person name="Drouard L."/>
            <person name="Hashem Y."/>
        </authorList>
    </citation>
    <scope>STRUCTURE BY ELECTRON MICROSCOPY (3.00 ANGSTROMS) OF 1-477</scope>
</reference>
<evidence type="ECO:0007829" key="4">
    <source>
        <dbReference type="PDB" id="7PKT"/>
    </source>
</evidence>
<dbReference type="Gramene" id="PNW83797">
    <property type="protein sequence ID" value="PNW83797"/>
    <property type="gene ID" value="CHLRE_04g217904v5"/>
</dbReference>
<dbReference type="OrthoDB" id="549656at2759"/>
<organism evidence="2 3">
    <name type="scientific">Chlamydomonas reinhardtii</name>
    <name type="common">Chlamydomonas smithii</name>
    <dbReference type="NCBI Taxonomy" id="3055"/>
    <lineage>
        <taxon>Eukaryota</taxon>
        <taxon>Viridiplantae</taxon>
        <taxon>Chlorophyta</taxon>
        <taxon>core chlorophytes</taxon>
        <taxon>Chlorophyceae</taxon>
        <taxon>CS clade</taxon>
        <taxon>Chlamydomonadales</taxon>
        <taxon>Chlamydomonadaceae</taxon>
        <taxon>Chlamydomonas</taxon>
    </lineage>
</organism>
<evidence type="ECO:0000313" key="2">
    <source>
        <dbReference type="EMBL" id="PNW83797.1"/>
    </source>
</evidence>
<feature type="region of interest" description="Disordered" evidence="1">
    <location>
        <begin position="121"/>
        <end position="149"/>
    </location>
</feature>
<evidence type="ECO:0000256" key="1">
    <source>
        <dbReference type="SAM" id="MobiDB-lite"/>
    </source>
</evidence>
<dbReference type="PDB" id="7PKT">
    <property type="method" value="EM"/>
    <property type="resolution" value="3.00 A"/>
    <property type="chains" value="R=1-477"/>
</dbReference>
<name>A0A2K3DTE5_CHLRE</name>
<evidence type="ECO:0000313" key="3">
    <source>
        <dbReference type="Proteomes" id="UP000006906"/>
    </source>
</evidence>
<dbReference type="EMBL" id="CM008965">
    <property type="protein sequence ID" value="PNW83797.1"/>
    <property type="molecule type" value="Genomic_DNA"/>
</dbReference>
<dbReference type="AlphaFoldDB" id="A0A2K3DTE5"/>
<feature type="compositionally biased region" description="Basic residues" evidence="1">
    <location>
        <begin position="138"/>
        <end position="148"/>
    </location>
</feature>
<reference evidence="2 3" key="1">
    <citation type="journal article" date="2007" name="Science">
        <title>The Chlamydomonas genome reveals the evolution of key animal and plant functions.</title>
        <authorList>
            <person name="Merchant S.S."/>
            <person name="Prochnik S.E."/>
            <person name="Vallon O."/>
            <person name="Harris E.H."/>
            <person name="Karpowicz S.J."/>
            <person name="Witman G.B."/>
            <person name="Terry A."/>
            <person name="Salamov A."/>
            <person name="Fritz-Laylin L.K."/>
            <person name="Marechal-Drouard L."/>
            <person name="Marshall W.F."/>
            <person name="Qu L.H."/>
            <person name="Nelson D.R."/>
            <person name="Sanderfoot A.A."/>
            <person name="Spalding M.H."/>
            <person name="Kapitonov V.V."/>
            <person name="Ren Q."/>
            <person name="Ferris P."/>
            <person name="Lindquist E."/>
            <person name="Shapiro H."/>
            <person name="Lucas S.M."/>
            <person name="Grimwood J."/>
            <person name="Schmutz J."/>
            <person name="Cardol P."/>
            <person name="Cerutti H."/>
            <person name="Chanfreau G."/>
            <person name="Chen C.L."/>
            <person name="Cognat V."/>
            <person name="Croft M.T."/>
            <person name="Dent R."/>
            <person name="Dutcher S."/>
            <person name="Fernandez E."/>
            <person name="Fukuzawa H."/>
            <person name="Gonzalez-Ballester D."/>
            <person name="Gonzalez-Halphen D."/>
            <person name="Hallmann A."/>
            <person name="Hanikenne M."/>
            <person name="Hippler M."/>
            <person name="Inwood W."/>
            <person name="Jabbari K."/>
            <person name="Kalanon M."/>
            <person name="Kuras R."/>
            <person name="Lefebvre P.A."/>
            <person name="Lemaire S.D."/>
            <person name="Lobanov A.V."/>
            <person name="Lohr M."/>
            <person name="Manuell A."/>
            <person name="Meier I."/>
            <person name="Mets L."/>
            <person name="Mittag M."/>
            <person name="Mittelmeier T."/>
            <person name="Moroney J.V."/>
            <person name="Moseley J."/>
            <person name="Napoli C."/>
            <person name="Nedelcu A.M."/>
            <person name="Niyogi K."/>
            <person name="Novoselov S.V."/>
            <person name="Paulsen I.T."/>
            <person name="Pazour G."/>
            <person name="Purton S."/>
            <person name="Ral J.P."/>
            <person name="Riano-Pachon D.M."/>
            <person name="Riekhof W."/>
            <person name="Rymarquis L."/>
            <person name="Schroda M."/>
            <person name="Stern D."/>
            <person name="Umen J."/>
            <person name="Willows R."/>
            <person name="Wilson N."/>
            <person name="Zimmer S.L."/>
            <person name="Allmer J."/>
            <person name="Balk J."/>
            <person name="Bisova K."/>
            <person name="Chen C.J."/>
            <person name="Elias M."/>
            <person name="Gendler K."/>
            <person name="Hauser C."/>
            <person name="Lamb M.R."/>
            <person name="Ledford H."/>
            <person name="Long J.C."/>
            <person name="Minagawa J."/>
            <person name="Page M.D."/>
            <person name="Pan J."/>
            <person name="Pootakham W."/>
            <person name="Roje S."/>
            <person name="Rose A."/>
            <person name="Stahlberg E."/>
            <person name="Terauchi A.M."/>
            <person name="Yang P."/>
            <person name="Ball S."/>
            <person name="Bowler C."/>
            <person name="Dieckmann C.L."/>
            <person name="Gladyshev V.N."/>
            <person name="Green P."/>
            <person name="Jorgensen R."/>
            <person name="Mayfield S."/>
            <person name="Mueller-Roeber B."/>
            <person name="Rajamani S."/>
            <person name="Sayre R.T."/>
            <person name="Brokstein P."/>
            <person name="Dubchak I."/>
            <person name="Goodstein D."/>
            <person name="Hornick L."/>
            <person name="Huang Y.W."/>
            <person name="Jhaveri J."/>
            <person name="Luo Y."/>
            <person name="Martinez D."/>
            <person name="Ngau W.C."/>
            <person name="Otillar B."/>
            <person name="Poliakov A."/>
            <person name="Porter A."/>
            <person name="Szajkowski L."/>
            <person name="Werner G."/>
            <person name="Zhou K."/>
            <person name="Grigoriev I.V."/>
            <person name="Rokhsar D.S."/>
            <person name="Grossman A.R."/>
        </authorList>
    </citation>
    <scope>NUCLEOTIDE SEQUENCE [LARGE SCALE GENOMIC DNA]</scope>
    <source>
        <strain evidence="3">CC-503</strain>
    </source>
</reference>
<dbReference type="RefSeq" id="XP_042924996.1">
    <property type="nucleotide sequence ID" value="XM_043061740.1"/>
</dbReference>